<dbReference type="EMBL" id="PCRH01000004">
    <property type="protein sequence ID" value="PIP17397.1"/>
    <property type="molecule type" value="Genomic_DNA"/>
</dbReference>
<accession>A0A2G9YDT9</accession>
<comment type="caution">
    <text evidence="2">The sequence shown here is derived from an EMBL/GenBank/DDBJ whole genome shotgun (WGS) entry which is preliminary data.</text>
</comment>
<feature type="transmembrane region" description="Helical" evidence="1">
    <location>
        <begin position="212"/>
        <end position="230"/>
    </location>
</feature>
<keyword evidence="1" id="KW-1133">Transmembrane helix</keyword>
<feature type="transmembrane region" description="Helical" evidence="1">
    <location>
        <begin position="35"/>
        <end position="59"/>
    </location>
</feature>
<gene>
    <name evidence="2" type="ORF">COX44_00115</name>
</gene>
<reference evidence="2 3" key="1">
    <citation type="submission" date="2017-09" db="EMBL/GenBank/DDBJ databases">
        <title>Depth-based differentiation of microbial function through sediment-hosted aquifers and enrichment of novel symbionts in the deep terrestrial subsurface.</title>
        <authorList>
            <person name="Probst A.J."/>
            <person name="Ladd B."/>
            <person name="Jarett J.K."/>
            <person name="Geller-Mcgrath D.E."/>
            <person name="Sieber C.M."/>
            <person name="Emerson J.B."/>
            <person name="Anantharaman K."/>
            <person name="Thomas B.C."/>
            <person name="Malmstrom R."/>
            <person name="Stieglmeier M."/>
            <person name="Klingl A."/>
            <person name="Woyke T."/>
            <person name="Ryan C.M."/>
            <person name="Banfield J.F."/>
        </authorList>
    </citation>
    <scope>NUCLEOTIDE SEQUENCE [LARGE SCALE GENOMIC DNA]</scope>
    <source>
        <strain evidence="2">CG23_combo_of_CG06-09_8_20_14_all_37_13</strain>
    </source>
</reference>
<feature type="transmembrane region" description="Helical" evidence="1">
    <location>
        <begin position="242"/>
        <end position="265"/>
    </location>
</feature>
<sequence>MFTLTVIVFDVVILIWAGFKILKKSEREAYPLIKFLVWGLWMSAFGIFMYGVRSIVLQFEPREAMLTMDSIIYNIGTMVHFSGCVLLTWFVYKGFAPKLFTKITAPVVLGLLSLNAVGTGFFPHIVRAHYAPLEPFRFFMTSRPYEWPWMNSVLMYGFFLGSAVIFGIFLYKALSAENGKKALGLGISVPVLTHFGIAGISKPGALPISNEVYLGMILVGLILLILAILISRDKRIIGKAIMYGLGVSLLLSSAIACIFISPIFARIGYGIGALLTYKAFGMKVE</sequence>
<dbReference type="Proteomes" id="UP000231480">
    <property type="component" value="Unassembled WGS sequence"/>
</dbReference>
<keyword evidence="1" id="KW-0812">Transmembrane</keyword>
<proteinExistence type="predicted"/>
<feature type="transmembrane region" description="Helical" evidence="1">
    <location>
        <begin position="183"/>
        <end position="200"/>
    </location>
</feature>
<keyword evidence="1" id="KW-0472">Membrane</keyword>
<evidence type="ECO:0008006" key="4">
    <source>
        <dbReference type="Google" id="ProtNLM"/>
    </source>
</evidence>
<feature type="transmembrane region" description="Helical" evidence="1">
    <location>
        <begin position="71"/>
        <end position="92"/>
    </location>
</feature>
<feature type="transmembrane region" description="Helical" evidence="1">
    <location>
        <begin position="6"/>
        <end position="23"/>
    </location>
</feature>
<dbReference type="AlphaFoldDB" id="A0A2G9YDT9"/>
<evidence type="ECO:0000313" key="3">
    <source>
        <dbReference type="Proteomes" id="UP000231480"/>
    </source>
</evidence>
<protein>
    <recommendedName>
        <fullName evidence="4">Histidine kinase N-terminal 7TM region domain-containing protein</fullName>
    </recommendedName>
</protein>
<organism evidence="2 3">
    <name type="scientific">Candidatus Portnoybacteria bacterium CG23_combo_of_CG06-09_8_20_14_all_37_13</name>
    <dbReference type="NCBI Taxonomy" id="1974819"/>
    <lineage>
        <taxon>Bacteria</taxon>
        <taxon>Candidatus Portnoyibacteriota</taxon>
    </lineage>
</organism>
<feature type="transmembrane region" description="Helical" evidence="1">
    <location>
        <begin position="104"/>
        <end position="126"/>
    </location>
</feature>
<feature type="transmembrane region" description="Helical" evidence="1">
    <location>
        <begin position="153"/>
        <end position="171"/>
    </location>
</feature>
<evidence type="ECO:0000256" key="1">
    <source>
        <dbReference type="SAM" id="Phobius"/>
    </source>
</evidence>
<evidence type="ECO:0000313" key="2">
    <source>
        <dbReference type="EMBL" id="PIP17397.1"/>
    </source>
</evidence>
<name>A0A2G9YDT9_9BACT</name>